<keyword evidence="5" id="KW-0677">Repeat</keyword>
<organism evidence="16">
    <name type="scientific">Brachypodium distachyon</name>
    <name type="common">Purple false brome</name>
    <name type="synonym">Trachynia distachya</name>
    <dbReference type="NCBI Taxonomy" id="15368"/>
    <lineage>
        <taxon>Eukaryota</taxon>
        <taxon>Viridiplantae</taxon>
        <taxon>Streptophyta</taxon>
        <taxon>Embryophyta</taxon>
        <taxon>Tracheophyta</taxon>
        <taxon>Spermatophyta</taxon>
        <taxon>Magnoliopsida</taxon>
        <taxon>Liliopsida</taxon>
        <taxon>Poales</taxon>
        <taxon>Poaceae</taxon>
        <taxon>BOP clade</taxon>
        <taxon>Pooideae</taxon>
        <taxon>Stipodae</taxon>
        <taxon>Brachypodieae</taxon>
        <taxon>Brachypodium</taxon>
    </lineage>
</organism>
<evidence type="ECO:0000259" key="11">
    <source>
        <dbReference type="Pfam" id="PF00931"/>
    </source>
</evidence>
<name>A0A0Q3ELF6_BRADI</name>
<gene>
    <name evidence="17" type="primary">LOC100832361</name>
    <name evidence="16" type="ORF">BRADI_4g09631v3</name>
</gene>
<keyword evidence="3" id="KW-0433">Leucine-rich repeat</keyword>
<keyword evidence="8" id="KW-0067">ATP-binding</keyword>
<evidence type="ECO:0000256" key="2">
    <source>
        <dbReference type="ARBA" id="ARBA00008894"/>
    </source>
</evidence>
<dbReference type="SMART" id="SM00369">
    <property type="entry name" value="LRR_TYP"/>
    <property type="match status" value="3"/>
</dbReference>
<evidence type="ECO:0000256" key="3">
    <source>
        <dbReference type="ARBA" id="ARBA00022614"/>
    </source>
</evidence>
<evidence type="ECO:0000259" key="15">
    <source>
        <dbReference type="Pfam" id="PF23598"/>
    </source>
</evidence>
<keyword evidence="18" id="KW-1185">Reference proteome</keyword>
<dbReference type="PRINTS" id="PR00364">
    <property type="entry name" value="DISEASERSIST"/>
</dbReference>
<dbReference type="PANTHER" id="PTHR36766:SF36">
    <property type="entry name" value="AAA+ ATPASE DOMAIN-CONTAINING PROTEIN"/>
    <property type="match status" value="1"/>
</dbReference>
<feature type="domain" description="Disease resistance N-terminal" evidence="13">
    <location>
        <begin position="86"/>
        <end position="167"/>
    </location>
</feature>
<dbReference type="Gene3D" id="3.80.10.10">
    <property type="entry name" value="Ribonuclease Inhibitor"/>
    <property type="match status" value="1"/>
</dbReference>
<evidence type="ECO:0000256" key="7">
    <source>
        <dbReference type="ARBA" id="ARBA00022821"/>
    </source>
</evidence>
<dbReference type="Pfam" id="PF23598">
    <property type="entry name" value="LRR_14"/>
    <property type="match status" value="1"/>
</dbReference>
<keyword evidence="9" id="KW-0175">Coiled coil</keyword>
<dbReference type="EnsemblPlants" id="KQJ87188">
    <property type="protein sequence ID" value="KQJ87188"/>
    <property type="gene ID" value="BRADI_4g09631v3"/>
</dbReference>
<dbReference type="InterPro" id="IPR042197">
    <property type="entry name" value="Apaf_helical"/>
</dbReference>
<dbReference type="InterPro" id="IPR027806">
    <property type="entry name" value="HARBI1_dom"/>
</dbReference>
<evidence type="ECO:0000256" key="1">
    <source>
        <dbReference type="ARBA" id="ARBA00001968"/>
    </source>
</evidence>
<feature type="domain" description="Disease resistance protein winged helix" evidence="14">
    <location>
        <begin position="515"/>
        <end position="581"/>
    </location>
</feature>
<dbReference type="GO" id="GO:0046872">
    <property type="term" value="F:metal ion binding"/>
    <property type="evidence" value="ECO:0007669"/>
    <property type="project" value="UniProtKB-KW"/>
</dbReference>
<dbReference type="GO" id="GO:0005524">
    <property type="term" value="F:ATP binding"/>
    <property type="evidence" value="ECO:0007669"/>
    <property type="project" value="UniProtKB-KW"/>
</dbReference>
<dbReference type="Pfam" id="PF00931">
    <property type="entry name" value="NB-ARC"/>
    <property type="match status" value="1"/>
</dbReference>
<dbReference type="InterPro" id="IPR027417">
    <property type="entry name" value="P-loop_NTPase"/>
</dbReference>
<dbReference type="Pfam" id="PF13359">
    <property type="entry name" value="DDE_Tnp_4"/>
    <property type="match status" value="2"/>
</dbReference>
<reference evidence="17" key="3">
    <citation type="submission" date="2018-08" db="UniProtKB">
        <authorList>
            <consortium name="EnsemblPlants"/>
        </authorList>
    </citation>
    <scope>IDENTIFICATION</scope>
    <source>
        <strain evidence="17">cv. Bd21</strain>
    </source>
</reference>
<dbReference type="InterPro" id="IPR003591">
    <property type="entry name" value="Leu-rich_rpt_typical-subtyp"/>
</dbReference>
<feature type="domain" description="Disease resistance R13L4/SHOC-2-like LRR" evidence="15">
    <location>
        <begin position="653"/>
        <end position="983"/>
    </location>
</feature>
<evidence type="ECO:0000313" key="17">
    <source>
        <dbReference type="EnsemblPlants" id="KQJ87188"/>
    </source>
</evidence>
<comment type="similarity">
    <text evidence="2">Belongs to the disease resistance NB-LRR family.</text>
</comment>
<dbReference type="Gene3D" id="1.10.10.10">
    <property type="entry name" value="Winged helix-like DNA-binding domain superfamily/Winged helix DNA-binding domain"/>
    <property type="match status" value="1"/>
</dbReference>
<dbReference type="SUPFAM" id="SSF52540">
    <property type="entry name" value="P-loop containing nucleoside triphosphate hydrolases"/>
    <property type="match status" value="1"/>
</dbReference>
<keyword evidence="6" id="KW-0547">Nucleotide-binding</keyword>
<dbReference type="GO" id="GO:0043531">
    <property type="term" value="F:ADP binding"/>
    <property type="evidence" value="ECO:0007669"/>
    <property type="project" value="InterPro"/>
</dbReference>
<dbReference type="InterPro" id="IPR002182">
    <property type="entry name" value="NB-ARC"/>
</dbReference>
<reference evidence="16" key="2">
    <citation type="submission" date="2017-06" db="EMBL/GenBank/DDBJ databases">
        <title>WGS assembly of Brachypodium distachyon.</title>
        <authorList>
            <consortium name="The International Brachypodium Initiative"/>
            <person name="Lucas S."/>
            <person name="Harmon-Smith M."/>
            <person name="Lail K."/>
            <person name="Tice H."/>
            <person name="Grimwood J."/>
            <person name="Bruce D."/>
            <person name="Barry K."/>
            <person name="Shu S."/>
            <person name="Lindquist E."/>
            <person name="Wang M."/>
            <person name="Pitluck S."/>
            <person name="Vogel J.P."/>
            <person name="Garvin D.F."/>
            <person name="Mockler T.C."/>
            <person name="Schmutz J."/>
            <person name="Rokhsar D."/>
            <person name="Bevan M.W."/>
        </authorList>
    </citation>
    <scope>NUCLEOTIDE SEQUENCE</scope>
    <source>
        <strain evidence="16">Bd21</strain>
    </source>
</reference>
<evidence type="ECO:0000256" key="9">
    <source>
        <dbReference type="ARBA" id="ARBA00023054"/>
    </source>
</evidence>
<evidence type="ECO:0000313" key="16">
    <source>
        <dbReference type="EMBL" id="KQJ87188.2"/>
    </source>
</evidence>
<dbReference type="InterPro" id="IPR041118">
    <property type="entry name" value="Rx_N"/>
</dbReference>
<dbReference type="InterPro" id="IPR038005">
    <property type="entry name" value="RX-like_CC"/>
</dbReference>
<feature type="domain" description="DDE Tnp4" evidence="12">
    <location>
        <begin position="1636"/>
        <end position="1775"/>
    </location>
</feature>
<dbReference type="EMBL" id="CM000883">
    <property type="protein sequence ID" value="KQJ87188.2"/>
    <property type="molecule type" value="Genomic_DNA"/>
</dbReference>
<reference evidence="16 17" key="1">
    <citation type="journal article" date="2010" name="Nature">
        <title>Genome sequencing and analysis of the model grass Brachypodium distachyon.</title>
        <authorList>
            <consortium name="International Brachypodium Initiative"/>
        </authorList>
    </citation>
    <scope>NUCLEOTIDE SEQUENCE [LARGE SCALE GENOMIC DNA]</scope>
    <source>
        <strain evidence="16">Bd21</strain>
        <strain evidence="17">cv. Bd21</strain>
    </source>
</reference>
<comment type="cofactor">
    <cofactor evidence="1">
        <name>a divalent metal cation</name>
        <dbReference type="ChEBI" id="CHEBI:60240"/>
    </cofactor>
</comment>
<dbReference type="Pfam" id="PF18052">
    <property type="entry name" value="Rx_N"/>
    <property type="match status" value="1"/>
</dbReference>
<evidence type="ECO:0000259" key="12">
    <source>
        <dbReference type="Pfam" id="PF13359"/>
    </source>
</evidence>
<keyword evidence="7" id="KW-0611">Plant defense</keyword>
<dbReference type="GO" id="GO:0009626">
    <property type="term" value="P:plant-type hypersensitive response"/>
    <property type="evidence" value="ECO:0007669"/>
    <property type="project" value="UniProtKB-ARBA"/>
</dbReference>
<dbReference type="FunFam" id="1.10.10.10:FF:000322">
    <property type="entry name" value="Probable disease resistance protein At1g63360"/>
    <property type="match status" value="1"/>
</dbReference>
<dbReference type="Proteomes" id="UP000008810">
    <property type="component" value="Chromosome 4"/>
</dbReference>
<keyword evidence="4" id="KW-0479">Metal-binding</keyword>
<dbReference type="GO" id="GO:0002758">
    <property type="term" value="P:innate immune response-activating signaling pathway"/>
    <property type="evidence" value="ECO:0007669"/>
    <property type="project" value="UniProtKB-ARBA"/>
</dbReference>
<evidence type="ECO:0000256" key="10">
    <source>
        <dbReference type="SAM" id="MobiDB-lite"/>
    </source>
</evidence>
<feature type="region of interest" description="Disordered" evidence="10">
    <location>
        <begin position="227"/>
        <end position="247"/>
    </location>
</feature>
<feature type="domain" description="NB-ARC" evidence="11">
    <location>
        <begin position="256"/>
        <end position="428"/>
    </location>
</feature>
<dbReference type="Gene3D" id="1.10.8.430">
    <property type="entry name" value="Helical domain of apoptotic protease-activating factors"/>
    <property type="match status" value="1"/>
</dbReference>
<evidence type="ECO:0000256" key="6">
    <source>
        <dbReference type="ARBA" id="ARBA00022741"/>
    </source>
</evidence>
<dbReference type="Gramene" id="KQJ87188">
    <property type="protein sequence ID" value="KQJ87188"/>
    <property type="gene ID" value="BRADI_4g09631v3"/>
</dbReference>
<feature type="compositionally biased region" description="Basic and acidic residues" evidence="10">
    <location>
        <begin position="1839"/>
        <end position="1856"/>
    </location>
</feature>
<dbReference type="InterPro" id="IPR058922">
    <property type="entry name" value="WHD_DRP"/>
</dbReference>
<dbReference type="InterPro" id="IPR055414">
    <property type="entry name" value="LRR_R13L4/SHOC2-like"/>
</dbReference>
<dbReference type="CDD" id="cd14798">
    <property type="entry name" value="RX-CC_like"/>
    <property type="match status" value="1"/>
</dbReference>
<dbReference type="ExpressionAtlas" id="A0A0Q3ELF6">
    <property type="expression patterns" value="baseline"/>
</dbReference>
<dbReference type="InterPro" id="IPR036388">
    <property type="entry name" value="WH-like_DNA-bd_sf"/>
</dbReference>
<feature type="domain" description="DDE Tnp4" evidence="12">
    <location>
        <begin position="1294"/>
        <end position="1436"/>
    </location>
</feature>
<dbReference type="GO" id="GO:0042742">
    <property type="term" value="P:defense response to bacterium"/>
    <property type="evidence" value="ECO:0007669"/>
    <property type="project" value="UniProtKB-ARBA"/>
</dbReference>
<accession>A0A0Q3ELF6</accession>
<protein>
    <recommendedName>
        <fullName evidence="19">DDE Tnp4 domain-containing protein</fullName>
    </recommendedName>
</protein>
<evidence type="ECO:0000256" key="4">
    <source>
        <dbReference type="ARBA" id="ARBA00022723"/>
    </source>
</evidence>
<dbReference type="PANTHER" id="PTHR36766">
    <property type="entry name" value="PLANT BROAD-SPECTRUM MILDEW RESISTANCE PROTEIN RPW8"/>
    <property type="match status" value="1"/>
</dbReference>
<dbReference type="OrthoDB" id="762143at2759"/>
<evidence type="ECO:0000259" key="13">
    <source>
        <dbReference type="Pfam" id="PF18052"/>
    </source>
</evidence>
<dbReference type="Gene3D" id="3.40.50.300">
    <property type="entry name" value="P-loop containing nucleotide triphosphate hydrolases"/>
    <property type="match status" value="1"/>
</dbReference>
<evidence type="ECO:0000259" key="14">
    <source>
        <dbReference type="Pfam" id="PF23559"/>
    </source>
</evidence>
<evidence type="ECO:0000256" key="5">
    <source>
        <dbReference type="ARBA" id="ARBA00022737"/>
    </source>
</evidence>
<sequence>MSSLKKIKIKCLVAFLSLFRRLLPPFPRRSASGSGGRASTPPWTPPYPHYLRPEDSACAGKGGGDGASYARTWREFMAMVLDAFASYLQSLLTEMAAEEVHLLLGVSVEIDKLGDKLKDLKNFLADADRRYITDNSVQEWVGLLKRAMYDATDILDLCQLKAMEREASSLDAGCLNPLLFCIRNPFHAHDIGSRIKRLNKKLDSIKERSTAFGFINLGSYEDHCRNMHASNRGNPSRETSGELDRSGVVGEKMEEDTRALVEILLTEKEGYNKIMVVAIVGAGGIGKTTLAKKVFNDEAINAKFDKVIWLSVNQYFDKVELLRTAVTLAGGDQHSENALAVLQPALTAALTGKKLLLVMDDVWSHTAWGDVFETTLAYVAAQGSRILVTTRDERVARGMKGLRPYHRVDTLNDEDAWSLLKKQVVSSEKDGHEIDMLKDIGLQIVVKCGGLPLAVKVMGGLLCQKKRERSEWEMVLNDSIWSVSEMPEELNYAIYISYEDLPPSIKQCFLYYSLLPKNAVFLKSCIIGMWISEGFLHEISDDLEELGSKYYQELILRNLIQPKIEYIDQNFCTMHDVVRAFAQFVAREEALPAHSGQTGIISKLSARKFVRLSLDLESELSESRELDWSSLKAQKTLRTLISVGNINTKPRDSSVHFPCLRTLHTDSTNVALLVKSLDELKHLRYLSIERSDISSLPDNIGNMKFLQYISLEGCKQFVKVPRSIVKLGNLRCLVFRETCISWIPRGFSALTNLRALHGFPALVNGDWSSLEELGPLSLLRALGLKVLENVSDAATSSATKVRLGEKVHLTYLRLSCSSRLGYDGLINAGEGVSEEEHRQIEEVFDELCAPPTLDRLEILGYFGQRFPRWMMSTSASCLKSLRILMMEDLACCTEMPDGLSQLPCLQFIQILRAPSIKRVGPEFLRPCCHLSPRASQAAVVFPRLHRMELLGMVEWEEWEWEEQVQAFPVLEELLLDNCKLRRLPPGLAFQGKALKQLHMQHVHQLSFLENLVSVVDLEVHQSPDLERITNLPKLQKLVIVECPKLKVLEGVCALQRLVLEDYAMETLPEFVRGINLSHFHLDSSLALLTSIAMPGPEWDKFSHVQHVKAYADDGANNPRKWYVLYTKHPYNLETNINLSFMCTGTLSLFEDAQRFEFVLKMTRRTFSYICSLVKVQSLEDMNSYTFTDGRVLCLEDRVAIALIMLNSGEPLEAVALSVGVNESTISLVTERFIDATWEQADHHLNWPGSSEIEKVKSMFDKIHGLPNCCGIICTTHIIFGSQNCDNETNDDIIVQVVVDPDMRFNNIWLGGSDAMNQMSLLHDSEFFKECDAGALVNGSKLELSSNGSEEVEEYVIGAEGYPLRPWLLTPYKQQDMDELLDSQVEFNRRHSAALTFVLKVLARLKDTWKCLHGGMWHPEDPKELCRVIYVCIMLHNIVIDMEEAPMVRDLEVNYSKRVRRLADEDAVSVRDLLSQHFIGRSSQSQGTLYLFEDSQMFESVLKMTRRTFSYICSLVKVPSLKDMNNYTFIDGRVLCLEDRIAVALIMLNAGQTLEDVGSSVGVNKSTVSLVTERFVDAMRERARHHRTWPGSGEMEKVKSKFDKMFGLPNCCGVVHTTHIPFGSEHCDHERNEYELMQTVVDPDMRFRNIWFGLPDSMSQLSLLHDSELFMVCEKGAWLNGSKLKVSSEGSEVGEYVIGDAGYPLLPWLLTPYQQKDTDDQLDSQVEFNRRHSVAVSFALKALARLTDTWKCLHRGSLKIPCEMWKAIQACCMLHNIVIDMEEAPMARDYKVNYSEQVRGVAKEDAARARDLLSENFIRSSSESQGLSANPSGSGNEISGDQHEDSSSSIIRRQDEG</sequence>
<feature type="compositionally biased region" description="Polar residues" evidence="10">
    <location>
        <begin position="228"/>
        <end position="238"/>
    </location>
</feature>
<dbReference type="SUPFAM" id="SSF52058">
    <property type="entry name" value="L domain-like"/>
    <property type="match status" value="2"/>
</dbReference>
<dbReference type="Gene3D" id="1.20.5.4130">
    <property type="match status" value="1"/>
</dbReference>
<evidence type="ECO:0000313" key="18">
    <source>
        <dbReference type="Proteomes" id="UP000008810"/>
    </source>
</evidence>
<feature type="region of interest" description="Disordered" evidence="10">
    <location>
        <begin position="1819"/>
        <end position="1856"/>
    </location>
</feature>
<feature type="compositionally biased region" description="Polar residues" evidence="10">
    <location>
        <begin position="1819"/>
        <end position="1838"/>
    </location>
</feature>
<dbReference type="Pfam" id="PF23559">
    <property type="entry name" value="WHD_DRP"/>
    <property type="match status" value="1"/>
</dbReference>
<evidence type="ECO:0008006" key="19">
    <source>
        <dbReference type="Google" id="ProtNLM"/>
    </source>
</evidence>
<proteinExistence type="inferred from homology"/>
<dbReference type="InterPro" id="IPR032675">
    <property type="entry name" value="LRR_dom_sf"/>
</dbReference>
<evidence type="ECO:0000256" key="8">
    <source>
        <dbReference type="ARBA" id="ARBA00022840"/>
    </source>
</evidence>